<comment type="caution">
    <text evidence="2">The sequence shown here is derived from an EMBL/GenBank/DDBJ whole genome shotgun (WGS) entry which is preliminary data.</text>
</comment>
<evidence type="ECO:0000313" key="3">
    <source>
        <dbReference type="Proteomes" id="UP000574761"/>
    </source>
</evidence>
<reference evidence="2 3" key="1">
    <citation type="submission" date="2020-08" db="EMBL/GenBank/DDBJ databases">
        <title>Genomic Encyclopedia of Type Strains, Phase IV (KMG-IV): sequencing the most valuable type-strain genomes for metagenomic binning, comparative biology and taxonomic classification.</title>
        <authorList>
            <person name="Goeker M."/>
        </authorList>
    </citation>
    <scope>NUCLEOTIDE SEQUENCE [LARGE SCALE GENOMIC DNA]</scope>
    <source>
        <strain evidence="2 3">DSM 100211</strain>
    </source>
</reference>
<dbReference type="SMART" id="SM00530">
    <property type="entry name" value="HTH_XRE"/>
    <property type="match status" value="1"/>
</dbReference>
<keyword evidence="3" id="KW-1185">Reference proteome</keyword>
<evidence type="ECO:0000259" key="1">
    <source>
        <dbReference type="PROSITE" id="PS50943"/>
    </source>
</evidence>
<dbReference type="AlphaFoldDB" id="A0A7W6GLQ3"/>
<dbReference type="Pfam" id="PF12844">
    <property type="entry name" value="HTH_19"/>
    <property type="match status" value="1"/>
</dbReference>
<proteinExistence type="predicted"/>
<dbReference type="Proteomes" id="UP000574761">
    <property type="component" value="Unassembled WGS sequence"/>
</dbReference>
<dbReference type="PROSITE" id="PS50943">
    <property type="entry name" value="HTH_CROC1"/>
    <property type="match status" value="1"/>
</dbReference>
<sequence length="125" mass="13694">MNMFSDNAAPHNDDTLGGRISFAREACGLSAEEAAERLGVLATSWSAWECDRDVPRANRLTMMAGVLGVSPSWLLTGFGHGPLEEKSEDGQAALREELRQASVDVEVLNRRLRTIASHLDARDDR</sequence>
<dbReference type="InterPro" id="IPR010982">
    <property type="entry name" value="Lambda_DNA-bd_dom_sf"/>
</dbReference>
<accession>A0A7W6GLQ3</accession>
<protein>
    <submittedName>
        <fullName evidence="2">Transcriptional regulator with XRE-family HTH domain</fullName>
    </submittedName>
</protein>
<dbReference type="Gene3D" id="1.10.260.40">
    <property type="entry name" value="lambda repressor-like DNA-binding domains"/>
    <property type="match status" value="1"/>
</dbReference>
<feature type="domain" description="HTH cro/C1-type" evidence="1">
    <location>
        <begin position="20"/>
        <end position="74"/>
    </location>
</feature>
<dbReference type="RefSeq" id="WP_183808135.1">
    <property type="nucleotide sequence ID" value="NZ_JACIEE010000014.1"/>
</dbReference>
<dbReference type="InterPro" id="IPR001387">
    <property type="entry name" value="Cro/C1-type_HTH"/>
</dbReference>
<dbReference type="CDD" id="cd00093">
    <property type="entry name" value="HTH_XRE"/>
    <property type="match status" value="1"/>
</dbReference>
<dbReference type="GO" id="GO:0003677">
    <property type="term" value="F:DNA binding"/>
    <property type="evidence" value="ECO:0007669"/>
    <property type="project" value="InterPro"/>
</dbReference>
<evidence type="ECO:0000313" key="2">
    <source>
        <dbReference type="EMBL" id="MBB3979970.1"/>
    </source>
</evidence>
<dbReference type="SUPFAM" id="SSF47413">
    <property type="entry name" value="lambda repressor-like DNA-binding domains"/>
    <property type="match status" value="1"/>
</dbReference>
<dbReference type="EMBL" id="JACIEE010000014">
    <property type="protein sequence ID" value="MBB3979970.1"/>
    <property type="molecule type" value="Genomic_DNA"/>
</dbReference>
<name>A0A7W6GLQ3_9HYPH</name>
<organism evidence="2 3">
    <name type="scientific">Mycoplana azooxidifex</name>
    <dbReference type="NCBI Taxonomy" id="1636188"/>
    <lineage>
        <taxon>Bacteria</taxon>
        <taxon>Pseudomonadati</taxon>
        <taxon>Pseudomonadota</taxon>
        <taxon>Alphaproteobacteria</taxon>
        <taxon>Hyphomicrobiales</taxon>
        <taxon>Rhizobiaceae</taxon>
        <taxon>Mycoplana</taxon>
    </lineage>
</organism>
<gene>
    <name evidence="2" type="ORF">GGQ64_005217</name>
</gene>